<dbReference type="Pfam" id="PF00712">
    <property type="entry name" value="DNA_pol3_beta"/>
    <property type="match status" value="1"/>
</dbReference>
<dbReference type="InterPro" id="IPR022634">
    <property type="entry name" value="DNA_polIII_beta_N"/>
</dbReference>
<dbReference type="RefSeq" id="WP_324716394.1">
    <property type="nucleotide sequence ID" value="NZ_CP141615.1"/>
</dbReference>
<comment type="similarity">
    <text evidence="2 10">Belongs to the beta sliding clamp family.</text>
</comment>
<evidence type="ECO:0000256" key="1">
    <source>
        <dbReference type="ARBA" id="ARBA00004496"/>
    </source>
</evidence>
<dbReference type="Gene3D" id="3.10.150.10">
    <property type="entry name" value="DNA Polymerase III, subunit A, domain 2"/>
    <property type="match status" value="1"/>
</dbReference>
<evidence type="ECO:0000256" key="4">
    <source>
        <dbReference type="ARBA" id="ARBA00022490"/>
    </source>
</evidence>
<dbReference type="Pfam" id="PF02768">
    <property type="entry name" value="DNA_pol3_beta_3"/>
    <property type="match status" value="1"/>
</dbReference>
<dbReference type="InterPro" id="IPR022637">
    <property type="entry name" value="DNA_polIII_beta_cen"/>
</dbReference>
<evidence type="ECO:0000259" key="12">
    <source>
        <dbReference type="Pfam" id="PF02767"/>
    </source>
</evidence>
<keyword evidence="4 10" id="KW-0963">Cytoplasm</keyword>
<dbReference type="PANTHER" id="PTHR30478:SF0">
    <property type="entry name" value="BETA SLIDING CLAMP"/>
    <property type="match status" value="1"/>
</dbReference>
<keyword evidence="5 10" id="KW-0808">Transferase</keyword>
<dbReference type="PIRSF" id="PIRSF000804">
    <property type="entry name" value="DNA_pol_III_b"/>
    <property type="match status" value="1"/>
</dbReference>
<keyword evidence="8 10" id="KW-0239">DNA-directed DNA polymerase</keyword>
<comment type="function">
    <text evidence="10">Confers DNA tethering and processivity to DNA polymerases and other proteins. Acts as a clamp, forming a ring around DNA (a reaction catalyzed by the clamp-loading complex) which diffuses in an ATP-independent manner freely and bidirectionally along dsDNA. Initially characterized for its ability to contact the catalytic subunit of DNA polymerase III (Pol III), a complex, multichain enzyme responsible for most of the replicative synthesis in bacteria; Pol III exhibits 3'-5' exonuclease proofreading activity. The beta chain is required for initiation of replication as well as for processivity of DNA replication.</text>
</comment>
<dbReference type="InterPro" id="IPR001001">
    <property type="entry name" value="DNA_polIII_beta"/>
</dbReference>
<feature type="domain" description="DNA polymerase III beta sliding clamp C-terminal" evidence="13">
    <location>
        <begin position="256"/>
        <end position="374"/>
    </location>
</feature>
<comment type="subunit">
    <text evidence="10">Forms a ring-shaped head-to-tail homodimer around DNA.</text>
</comment>
<proteinExistence type="inferred from homology"/>
<dbReference type="NCBIfam" id="TIGR00663">
    <property type="entry name" value="dnan"/>
    <property type="match status" value="1"/>
</dbReference>
<name>A0ABZ1BYF4_9FIRM</name>
<feature type="domain" description="DNA polymerase III beta sliding clamp central" evidence="12">
    <location>
        <begin position="133"/>
        <end position="251"/>
    </location>
</feature>
<evidence type="ECO:0000256" key="10">
    <source>
        <dbReference type="PIRNR" id="PIRNR000804"/>
    </source>
</evidence>
<evidence type="ECO:0000313" key="15">
    <source>
        <dbReference type="Proteomes" id="UP001332192"/>
    </source>
</evidence>
<evidence type="ECO:0000256" key="7">
    <source>
        <dbReference type="ARBA" id="ARBA00022705"/>
    </source>
</evidence>
<dbReference type="EMBL" id="CP141615">
    <property type="protein sequence ID" value="WRP17122.1"/>
    <property type="molecule type" value="Genomic_DNA"/>
</dbReference>
<dbReference type="Pfam" id="PF02767">
    <property type="entry name" value="DNA_pol3_beta_2"/>
    <property type="match status" value="1"/>
</dbReference>
<dbReference type="InterPro" id="IPR046938">
    <property type="entry name" value="DNA_clamp_sf"/>
</dbReference>
<reference evidence="14 15" key="1">
    <citation type="journal article" date="2024" name="Front. Microbiol.">
        <title>Novel thermophilic genera Geochorda gen. nov. and Carboxydochorda gen. nov. from the deep terrestrial subsurface reveal the ecophysiological diversity in the class Limnochordia.</title>
        <authorList>
            <person name="Karnachuk O.V."/>
            <person name="Lukina A.P."/>
            <person name="Avakyan M.R."/>
            <person name="Kadnikov V.V."/>
            <person name="Begmatov S."/>
            <person name="Beletsky A.V."/>
            <person name="Vlasova K.G."/>
            <person name="Novikov A.A."/>
            <person name="Shcherbakova V.A."/>
            <person name="Mardanov A.V."/>
            <person name="Ravin N.V."/>
        </authorList>
    </citation>
    <scope>NUCLEOTIDE SEQUENCE [LARGE SCALE GENOMIC DNA]</scope>
    <source>
        <strain evidence="14 15">L945</strain>
    </source>
</reference>
<evidence type="ECO:0000256" key="9">
    <source>
        <dbReference type="ARBA" id="ARBA00023125"/>
    </source>
</evidence>
<gene>
    <name evidence="14" type="primary">dnaN</name>
    <name evidence="14" type="ORF">U7230_13695</name>
</gene>
<evidence type="ECO:0000313" key="14">
    <source>
        <dbReference type="EMBL" id="WRP17122.1"/>
    </source>
</evidence>
<dbReference type="InterPro" id="IPR022635">
    <property type="entry name" value="DNA_polIII_beta_C"/>
</dbReference>
<keyword evidence="7 10" id="KW-0235">DNA replication</keyword>
<comment type="subcellular location">
    <subcellularLocation>
        <location evidence="1 10">Cytoplasm</location>
    </subcellularLocation>
</comment>
<evidence type="ECO:0000256" key="2">
    <source>
        <dbReference type="ARBA" id="ARBA00010752"/>
    </source>
</evidence>
<sequence>MEITCARQQLADALAIVERAAATRENVPVLNGILVEASPSGMSLRATDLELSIAAFVEGQPTEQGARVVDARLFSSLVRRLSGEMVRIATVSGGTSVVVESGGARFSLVSVDSQEFPAFPELADGWRVVMGAQALYRAIAQSRFAAASSDQRPVLSGVLVEVEGESLRLVATDSSRLAYREVSVDRTESFGNVGLFAPRVILPVRALEEMQRVCSALDGGESVALELGERLAVLRSGAVVLVSRLIEGTFPPYRQVFVENLPNRVRFRRLELLEAVQRAALLSRRGPAVVQLSAGDGRLVVKSKEQDVAQGEEVLEASTEGEAFEAAYQVRFLEDVLKAFDTEEMAIEVGDPSRQATVRVPGDGGYRYVLMPVRLG</sequence>
<evidence type="ECO:0000256" key="5">
    <source>
        <dbReference type="ARBA" id="ARBA00022679"/>
    </source>
</evidence>
<evidence type="ECO:0000256" key="8">
    <source>
        <dbReference type="ARBA" id="ARBA00022932"/>
    </source>
</evidence>
<dbReference type="Gene3D" id="3.70.10.10">
    <property type="match status" value="1"/>
</dbReference>
<protein>
    <recommendedName>
        <fullName evidence="3 10">Beta sliding clamp</fullName>
    </recommendedName>
</protein>
<accession>A0ABZ1BYF4</accession>
<dbReference type="SUPFAM" id="SSF55979">
    <property type="entry name" value="DNA clamp"/>
    <property type="match status" value="3"/>
</dbReference>
<dbReference type="Proteomes" id="UP001332192">
    <property type="component" value="Chromosome"/>
</dbReference>
<keyword evidence="15" id="KW-1185">Reference proteome</keyword>
<organism evidence="14 15">
    <name type="scientific">Carboxydichorda subterranea</name>
    <dbReference type="NCBI Taxonomy" id="3109565"/>
    <lineage>
        <taxon>Bacteria</taxon>
        <taxon>Bacillati</taxon>
        <taxon>Bacillota</taxon>
        <taxon>Limnochordia</taxon>
        <taxon>Limnochordales</taxon>
        <taxon>Geochordaceae</taxon>
        <taxon>Carboxydichorda</taxon>
    </lineage>
</organism>
<dbReference type="GO" id="GO:0003887">
    <property type="term" value="F:DNA-directed DNA polymerase activity"/>
    <property type="evidence" value="ECO:0007669"/>
    <property type="project" value="UniProtKB-EC"/>
</dbReference>
<feature type="domain" description="DNA polymerase III beta sliding clamp N-terminal" evidence="11">
    <location>
        <begin position="1"/>
        <end position="119"/>
    </location>
</feature>
<keyword evidence="6 10" id="KW-0548">Nucleotidyltransferase</keyword>
<keyword evidence="9" id="KW-0238">DNA-binding</keyword>
<evidence type="ECO:0000256" key="6">
    <source>
        <dbReference type="ARBA" id="ARBA00022695"/>
    </source>
</evidence>
<evidence type="ECO:0000256" key="3">
    <source>
        <dbReference type="ARBA" id="ARBA00021035"/>
    </source>
</evidence>
<dbReference type="PANTHER" id="PTHR30478">
    <property type="entry name" value="DNA POLYMERASE III SUBUNIT BETA"/>
    <property type="match status" value="1"/>
</dbReference>
<evidence type="ECO:0000259" key="11">
    <source>
        <dbReference type="Pfam" id="PF00712"/>
    </source>
</evidence>
<evidence type="ECO:0000259" key="13">
    <source>
        <dbReference type="Pfam" id="PF02768"/>
    </source>
</evidence>
<dbReference type="CDD" id="cd00140">
    <property type="entry name" value="beta_clamp"/>
    <property type="match status" value="1"/>
</dbReference>
<dbReference type="SMART" id="SM00480">
    <property type="entry name" value="POL3Bc"/>
    <property type="match status" value="1"/>
</dbReference>